<dbReference type="AlphaFoldDB" id="A0A8D8X1T8"/>
<reference evidence="2" key="1">
    <citation type="submission" date="2021-05" db="EMBL/GenBank/DDBJ databases">
        <authorList>
            <person name="Alioto T."/>
            <person name="Alioto T."/>
            <person name="Gomez Garrido J."/>
        </authorList>
    </citation>
    <scope>NUCLEOTIDE SEQUENCE</scope>
</reference>
<dbReference type="EMBL" id="HBUF01246748">
    <property type="protein sequence ID" value="CAG6678695.1"/>
    <property type="molecule type" value="Transcribed_RNA"/>
</dbReference>
<name>A0A8D8X1T8_9HEMI</name>
<keyword evidence="1" id="KW-1133">Transmembrane helix</keyword>
<dbReference type="EMBL" id="HBUF01246747">
    <property type="protein sequence ID" value="CAG6678694.1"/>
    <property type="molecule type" value="Transcribed_RNA"/>
</dbReference>
<sequence length="99" mass="11650">MKDYKLLYSGVNGISLEWFYQIRTASRAQLVYTLVNSTFDLVSYYFLFLSLHLIYRRYLKESVPSVLYLVQSIIKLDSSEKVKTYLEMNLSWNIVGMVA</sequence>
<accession>A0A8D8X1T8</accession>
<organism evidence="2">
    <name type="scientific">Cacopsylla melanoneura</name>
    <dbReference type="NCBI Taxonomy" id="428564"/>
    <lineage>
        <taxon>Eukaryota</taxon>
        <taxon>Metazoa</taxon>
        <taxon>Ecdysozoa</taxon>
        <taxon>Arthropoda</taxon>
        <taxon>Hexapoda</taxon>
        <taxon>Insecta</taxon>
        <taxon>Pterygota</taxon>
        <taxon>Neoptera</taxon>
        <taxon>Paraneoptera</taxon>
        <taxon>Hemiptera</taxon>
        <taxon>Sternorrhyncha</taxon>
        <taxon>Psylloidea</taxon>
        <taxon>Psyllidae</taxon>
        <taxon>Psyllinae</taxon>
        <taxon>Cacopsylla</taxon>
    </lineage>
</organism>
<evidence type="ECO:0000313" key="2">
    <source>
        <dbReference type="EMBL" id="CAG6678694.1"/>
    </source>
</evidence>
<evidence type="ECO:0000256" key="1">
    <source>
        <dbReference type="SAM" id="Phobius"/>
    </source>
</evidence>
<keyword evidence="1" id="KW-0472">Membrane</keyword>
<protein>
    <submittedName>
        <fullName evidence="2">Uncharacterized protein</fullName>
    </submittedName>
</protein>
<proteinExistence type="predicted"/>
<keyword evidence="1" id="KW-0812">Transmembrane</keyword>
<feature type="transmembrane region" description="Helical" evidence="1">
    <location>
        <begin position="30"/>
        <end position="55"/>
    </location>
</feature>